<dbReference type="Gene3D" id="3.20.20.80">
    <property type="entry name" value="Glycosidases"/>
    <property type="match status" value="1"/>
</dbReference>
<evidence type="ECO:0000313" key="10">
    <source>
        <dbReference type="Proteomes" id="UP000054010"/>
    </source>
</evidence>
<feature type="binding site" evidence="6">
    <location>
        <position position="325"/>
    </location>
    <ligand>
        <name>alpha-maltose 1-phosphate</name>
        <dbReference type="ChEBI" id="CHEBI:63576"/>
    </ligand>
</feature>
<dbReference type="Proteomes" id="UP000054010">
    <property type="component" value="Unassembled WGS sequence"/>
</dbReference>
<keyword evidence="10" id="KW-1185">Reference proteome</keyword>
<comment type="similarity">
    <text evidence="6">Belongs to the glycosyl hydrolase 13 family. GlgE subfamily.</text>
</comment>
<dbReference type="HAMAP" id="MF_02124">
    <property type="entry name" value="GlgE"/>
    <property type="match status" value="1"/>
</dbReference>
<feature type="binding site" evidence="6">
    <location>
        <position position="397"/>
    </location>
    <ligand>
        <name>alpha-maltose 1-phosphate</name>
        <dbReference type="ChEBI" id="CHEBI:63576"/>
    </ligand>
</feature>
<dbReference type="AlphaFoldDB" id="E1IFC6"/>
<comment type="caution">
    <text evidence="9">The sequence shown here is derived from an EMBL/GenBank/DDBJ whole genome shotgun (WGS) entry which is preliminary data.</text>
</comment>
<feature type="active site" description="Proton donor" evidence="6">
    <location>
        <position position="425"/>
    </location>
</feature>
<keyword evidence="4 6" id="KW-0119">Carbohydrate metabolism</keyword>
<proteinExistence type="inferred from homology"/>
<accession>E1IFC6</accession>
<dbReference type="eggNOG" id="COG0366">
    <property type="taxonomic scope" value="Bacteria"/>
</dbReference>
<feature type="binding site" evidence="6">
    <location>
        <position position="264"/>
    </location>
    <ligand>
        <name>alpha-maltose 1-phosphate</name>
        <dbReference type="ChEBI" id="CHEBI:63576"/>
    </ligand>
</feature>
<evidence type="ECO:0000256" key="1">
    <source>
        <dbReference type="ARBA" id="ARBA00011738"/>
    </source>
</evidence>
<feature type="active site" description="Nucleophile" evidence="6">
    <location>
        <position position="396"/>
    </location>
</feature>
<comment type="function">
    <text evidence="6">Maltosyltransferase that uses maltose 1-phosphate (M1P) as the sugar donor to elongate linear or branched alpha-(1-&gt;4)-glucans. Is involved in a branched alpha-glucan biosynthetic pathway from trehalose, together with TreS, Mak and GlgB.</text>
</comment>
<evidence type="ECO:0000313" key="9">
    <source>
        <dbReference type="EMBL" id="EFO80096.1"/>
    </source>
</evidence>
<dbReference type="Pfam" id="PF00128">
    <property type="entry name" value="Alpha-amylase"/>
    <property type="match status" value="1"/>
</dbReference>
<dbReference type="InterPro" id="IPR017853">
    <property type="entry name" value="GH"/>
</dbReference>
<comment type="catalytic activity">
    <reaction evidence="5 6">
        <text>alpha-maltose 1-phosphate + [(1-&gt;4)-alpha-D-glucosyl](n) = [(1-&gt;4)-alpha-D-glucosyl](n+2) + phosphate</text>
        <dbReference type="Rhea" id="RHEA:42692"/>
        <dbReference type="Rhea" id="RHEA-COMP:9584"/>
        <dbReference type="Rhea" id="RHEA-COMP:10183"/>
        <dbReference type="ChEBI" id="CHEBI:15444"/>
        <dbReference type="ChEBI" id="CHEBI:43474"/>
        <dbReference type="ChEBI" id="CHEBI:63576"/>
        <dbReference type="EC" id="2.4.99.16"/>
    </reaction>
</comment>
<protein>
    <recommendedName>
        <fullName evidence="6">Alpha-1,4-glucan:maltose-1-phosphate maltosyltransferase</fullName>
        <shortName evidence="6">GMPMT</shortName>
        <ecNumber evidence="6">2.4.99.16</ecNumber>
    </recommendedName>
    <alternativeName>
        <fullName evidence="6">(1-&gt;4)-alpha-D-glucan:maltose-1-phosphate alpha-D-maltosyltransferase</fullName>
    </alternativeName>
</protein>
<name>E1IFC6_9CHLR</name>
<evidence type="ECO:0000259" key="8">
    <source>
        <dbReference type="SMART" id="SM00642"/>
    </source>
</evidence>
<dbReference type="InterPro" id="IPR013783">
    <property type="entry name" value="Ig-like_fold"/>
</dbReference>
<evidence type="ECO:0000256" key="5">
    <source>
        <dbReference type="ARBA" id="ARBA00048735"/>
    </source>
</evidence>
<feature type="binding site" evidence="6">
    <location>
        <begin position="537"/>
        <end position="538"/>
    </location>
    <ligand>
        <name>alpha-maltose 1-phosphate</name>
        <dbReference type="ChEBI" id="CHEBI:63576"/>
    </ligand>
</feature>
<evidence type="ECO:0000256" key="2">
    <source>
        <dbReference type="ARBA" id="ARBA00022676"/>
    </source>
</evidence>
<keyword evidence="2 6" id="KW-0328">Glycosyltransferase</keyword>
<feature type="binding site" evidence="6">
    <location>
        <position position="360"/>
    </location>
    <ligand>
        <name>alpha-maltose 1-phosphate</name>
        <dbReference type="ChEBI" id="CHEBI:63576"/>
    </ligand>
</feature>
<dbReference type="Gene3D" id="2.60.40.1180">
    <property type="entry name" value="Golgi alpha-mannosidase II"/>
    <property type="match status" value="1"/>
</dbReference>
<dbReference type="InterPro" id="IPR021828">
    <property type="entry name" value="GlgE_dom_N/S"/>
</dbReference>
<feature type="domain" description="Glycosyl hydrolase family 13 catalytic" evidence="8">
    <location>
        <begin position="216"/>
        <end position="562"/>
    </location>
</feature>
<comment type="subunit">
    <text evidence="1 6">Homodimer.</text>
</comment>
<dbReference type="EMBL" id="ADVR01000090">
    <property type="protein sequence ID" value="EFO80096.1"/>
    <property type="molecule type" value="Genomic_DNA"/>
</dbReference>
<dbReference type="GO" id="GO:0016758">
    <property type="term" value="F:hexosyltransferase activity"/>
    <property type="evidence" value="ECO:0007669"/>
    <property type="project" value="UniProtKB-UniRule"/>
</dbReference>
<gene>
    <name evidence="6" type="primary">glgE</name>
    <name evidence="9" type="ORF">OSCT_2027</name>
</gene>
<dbReference type="SUPFAM" id="SSF51445">
    <property type="entry name" value="(Trans)glycosidases"/>
    <property type="match status" value="1"/>
</dbReference>
<dbReference type="STRING" id="765420.OSCT_2027"/>
<evidence type="ECO:0000256" key="4">
    <source>
        <dbReference type="ARBA" id="ARBA00023277"/>
    </source>
</evidence>
<dbReference type="Pfam" id="PF21702">
    <property type="entry name" value="GLGE_C"/>
    <property type="match status" value="1"/>
</dbReference>
<dbReference type="Gene3D" id="2.60.40.10">
    <property type="entry name" value="Immunoglobulins"/>
    <property type="match status" value="1"/>
</dbReference>
<feature type="site" description="Transition state stabilizer" evidence="6">
    <location>
        <position position="483"/>
    </location>
</feature>
<dbReference type="GO" id="GO:0030979">
    <property type="term" value="P:alpha-glucan biosynthetic process"/>
    <property type="evidence" value="ECO:0007669"/>
    <property type="project" value="UniProtKB-UniRule"/>
</dbReference>
<dbReference type="InterPro" id="IPR049171">
    <property type="entry name" value="GLGE_C"/>
</dbReference>
<dbReference type="Gene3D" id="1.20.58.80">
    <property type="entry name" value="Phosphotransferase system, lactose/cellobiose-type IIA subunit"/>
    <property type="match status" value="1"/>
</dbReference>
<dbReference type="PANTHER" id="PTHR47786">
    <property type="entry name" value="ALPHA-1,4-GLUCAN:MALTOSE-1-PHOSPHATE MALTOSYLTRANSFERASE"/>
    <property type="match status" value="1"/>
</dbReference>
<dbReference type="HOGENOM" id="CLU_015798_0_0_0"/>
<feature type="region of interest" description="Disordered" evidence="7">
    <location>
        <begin position="262"/>
        <end position="285"/>
    </location>
</feature>
<dbReference type="EC" id="2.4.99.16" evidence="6"/>
<evidence type="ECO:0000256" key="3">
    <source>
        <dbReference type="ARBA" id="ARBA00022679"/>
    </source>
</evidence>
<sequence>MTAMERSTQAAADRSPNGLSLWGEGRRRVILERLQPEVDAGRYPIKRVPGEPVQVEVDAFADGHDVLTCLLRYRKEGSTTWQESPMTLVINDRWRGTFTPTEIGRYQYTVQAWVDHFKTWVHQLHRRVDANQEVSVDLLIGADLVADAAAHASGEAATRLYTYADALRAGDLTAAFAVSLADLMATYAPRRYATMYDRELVVVVDSPLARFSSWYEIFPRSASPEPGRHGTFRDVINRLPYIAELGFDILYLTPIHPIGQTFRKGKDNTPTAQPGEPGSPYAIGSAEGGHLDIHPELGTFEDFRELVRVAREQYGIEIALDNAFQCSPDHPYVREHPDWFRARPDGTIQYAENPPKKYQDIYPFDFESQDWQGLWYELKGYFDYWMAQGVRIFRVDNPHTKSFRFWEWCIGELKTKYPDAIFLSEAFTRPKVMYNLAKLGFTQSYTYFTWRTAKWELTQYMTELTQTEVKDYFRPNFWPNTHDILTPQFYPGHRGTFYARAALAATLAASWGLYGPAYELLEHMPVQGREEYRNNEKYEIRTWNLDDPRSIRGFIAQLNRIRKENVALQRNEGLRFHRVENNFTENDQIIAYSKHSPDLSNIVLVVISLDPVNIQSAWIELPLSDWGLNSPVQMHDLLSDQRYTWNDGFNYVELNPYAMPVHIFRLRRRVRDERGFEFYS</sequence>
<dbReference type="PANTHER" id="PTHR47786:SF2">
    <property type="entry name" value="GLYCOSYL HYDROLASE FAMILY 13 CATALYTIC DOMAIN-CONTAINING PROTEIN"/>
    <property type="match status" value="1"/>
</dbReference>
<keyword evidence="3 6" id="KW-0808">Transferase</keyword>
<dbReference type="InterPro" id="IPR006047">
    <property type="entry name" value="GH13_cat_dom"/>
</dbReference>
<dbReference type="CDD" id="cd11344">
    <property type="entry name" value="AmyAc_GlgE_like"/>
    <property type="match status" value="1"/>
</dbReference>
<dbReference type="Pfam" id="PF11896">
    <property type="entry name" value="GlgE_dom_N_S"/>
    <property type="match status" value="1"/>
</dbReference>
<evidence type="ECO:0000256" key="7">
    <source>
        <dbReference type="SAM" id="MobiDB-lite"/>
    </source>
</evidence>
<organism evidence="9 10">
    <name type="scientific">Oscillochloris trichoides DG-6</name>
    <dbReference type="NCBI Taxonomy" id="765420"/>
    <lineage>
        <taxon>Bacteria</taxon>
        <taxon>Bacillati</taxon>
        <taxon>Chloroflexota</taxon>
        <taxon>Chloroflexia</taxon>
        <taxon>Chloroflexales</taxon>
        <taxon>Chloroflexineae</taxon>
        <taxon>Oscillochloridaceae</taxon>
        <taxon>Oscillochloris</taxon>
    </lineage>
</organism>
<dbReference type="GO" id="GO:0004553">
    <property type="term" value="F:hydrolase activity, hydrolyzing O-glycosyl compounds"/>
    <property type="evidence" value="ECO:0007669"/>
    <property type="project" value="InterPro"/>
</dbReference>
<dbReference type="SMART" id="SM00642">
    <property type="entry name" value="Aamy"/>
    <property type="match status" value="1"/>
</dbReference>
<dbReference type="InterPro" id="IPR013780">
    <property type="entry name" value="Glyco_hydro_b"/>
</dbReference>
<reference evidence="9 10" key="1">
    <citation type="journal article" date="2011" name="J. Bacteriol.">
        <title>Draft genome sequence of the anoxygenic filamentous phototrophic bacterium Oscillochloris trichoides subsp. DG-6.</title>
        <authorList>
            <person name="Kuznetsov B.B."/>
            <person name="Ivanovsky R.N."/>
            <person name="Keppen O.I."/>
            <person name="Sukhacheva M.V."/>
            <person name="Bumazhkin B.K."/>
            <person name="Patutina E.O."/>
            <person name="Beletsky A.V."/>
            <person name="Mardanov A.V."/>
            <person name="Baslerov R.V."/>
            <person name="Panteleeva A.N."/>
            <person name="Kolganova T.V."/>
            <person name="Ravin N.V."/>
            <person name="Skryabin K.G."/>
        </authorList>
    </citation>
    <scope>NUCLEOTIDE SEQUENCE [LARGE SCALE GENOMIC DNA]</scope>
    <source>
        <strain evidence="9 10">DG-6</strain>
    </source>
</reference>
<evidence type="ECO:0000256" key="6">
    <source>
        <dbReference type="HAMAP-Rule" id="MF_02124"/>
    </source>
</evidence>
<dbReference type="InterPro" id="IPR026585">
    <property type="entry name" value="GlgE"/>
</dbReference>